<evidence type="ECO:0000313" key="1">
    <source>
        <dbReference type="EMBL" id="TDE34146.1"/>
    </source>
</evidence>
<comment type="caution">
    <text evidence="1">The sequence shown here is derived from an EMBL/GenBank/DDBJ whole genome shotgun (WGS) entry which is preliminary data.</text>
</comment>
<accession>A0A4V2Z6V4</accession>
<name>A0A4V2Z6V4_9RHOB</name>
<keyword evidence="2" id="KW-1185">Reference proteome</keyword>
<reference evidence="1 2" key="1">
    <citation type="submission" date="2019-03" db="EMBL/GenBank/DDBJ databases">
        <authorList>
            <person name="Zhang S."/>
        </authorList>
    </citation>
    <scope>NUCLEOTIDE SEQUENCE [LARGE SCALE GENOMIC DNA]</scope>
    <source>
        <strain evidence="1 2">S4J41</strain>
    </source>
</reference>
<protein>
    <submittedName>
        <fullName evidence="1">Uncharacterized protein</fullName>
    </submittedName>
</protein>
<evidence type="ECO:0000313" key="2">
    <source>
        <dbReference type="Proteomes" id="UP000294662"/>
    </source>
</evidence>
<dbReference type="AlphaFoldDB" id="A0A4V2Z6V4"/>
<proteinExistence type="predicted"/>
<organism evidence="1 2">
    <name type="scientific">Antarcticimicrobium sediminis</name>
    <dbReference type="NCBI Taxonomy" id="2546227"/>
    <lineage>
        <taxon>Bacteria</taxon>
        <taxon>Pseudomonadati</taxon>
        <taxon>Pseudomonadota</taxon>
        <taxon>Alphaproteobacteria</taxon>
        <taxon>Rhodobacterales</taxon>
        <taxon>Paracoccaceae</taxon>
        <taxon>Antarcticimicrobium</taxon>
    </lineage>
</organism>
<sequence length="143" mass="15526">MMAPIIKNNVEFRDLWANAPTIAAIAAHYGVAHVSTVSKAARRFGLPRRDPGKYDRSRCKSGLKGAPKRGADAARAARAAEVDAKRAMGLVERLIARGIASDAASGLALGLVKARRYIDLEDLGERYSVPLARLLPIWHEVRV</sequence>
<dbReference type="EMBL" id="SMFP01000022">
    <property type="protein sequence ID" value="TDE34146.1"/>
    <property type="molecule type" value="Genomic_DNA"/>
</dbReference>
<dbReference type="Proteomes" id="UP000294662">
    <property type="component" value="Unassembled WGS sequence"/>
</dbReference>
<dbReference type="RefSeq" id="WP_132831426.1">
    <property type="nucleotide sequence ID" value="NZ_SMFP01000022.1"/>
</dbReference>
<gene>
    <name evidence="1" type="ORF">E1B25_20365</name>
</gene>